<dbReference type="Proteomes" id="UP001337655">
    <property type="component" value="Unassembled WGS sequence"/>
</dbReference>
<dbReference type="GeneID" id="89925741"/>
<evidence type="ECO:0000256" key="4">
    <source>
        <dbReference type="ARBA" id="ARBA00023136"/>
    </source>
</evidence>
<dbReference type="GO" id="GO:0007166">
    <property type="term" value="P:cell surface receptor signaling pathway"/>
    <property type="evidence" value="ECO:0007669"/>
    <property type="project" value="InterPro"/>
</dbReference>
<evidence type="ECO:0000256" key="5">
    <source>
        <dbReference type="SAM" id="MobiDB-lite"/>
    </source>
</evidence>
<feature type="transmembrane region" description="Helical" evidence="6">
    <location>
        <begin position="65"/>
        <end position="87"/>
    </location>
</feature>
<evidence type="ECO:0000259" key="7">
    <source>
        <dbReference type="PROSITE" id="PS50261"/>
    </source>
</evidence>
<feature type="transmembrane region" description="Helical" evidence="6">
    <location>
        <begin position="179"/>
        <end position="201"/>
    </location>
</feature>
<accession>A0AAV9PCP0</accession>
<protein>
    <recommendedName>
        <fullName evidence="7">G-protein coupled receptors family 2 profile 2 domain-containing protein</fullName>
    </recommendedName>
</protein>
<proteinExistence type="predicted"/>
<dbReference type="InterPro" id="IPR053247">
    <property type="entry name" value="GPCR_GPR1/git3-like"/>
</dbReference>
<evidence type="ECO:0000256" key="6">
    <source>
        <dbReference type="SAM" id="Phobius"/>
    </source>
</evidence>
<dbReference type="EMBL" id="JAVRRT010000006">
    <property type="protein sequence ID" value="KAK5171251.1"/>
    <property type="molecule type" value="Genomic_DNA"/>
</dbReference>
<dbReference type="Gene3D" id="1.20.1070.10">
    <property type="entry name" value="Rhodopsin 7-helix transmembrane proteins"/>
    <property type="match status" value="1"/>
</dbReference>
<keyword evidence="2 6" id="KW-0812">Transmembrane</keyword>
<dbReference type="GO" id="GO:0016020">
    <property type="term" value="C:membrane"/>
    <property type="evidence" value="ECO:0007669"/>
    <property type="project" value="UniProtKB-SubCell"/>
</dbReference>
<dbReference type="PANTHER" id="PTHR42058">
    <property type="entry name" value="G_PROTEIN_RECEP_F2_4 DOMAIN-CONTAINING PROTEIN"/>
    <property type="match status" value="1"/>
</dbReference>
<evidence type="ECO:0000313" key="9">
    <source>
        <dbReference type="Proteomes" id="UP001337655"/>
    </source>
</evidence>
<evidence type="ECO:0000256" key="2">
    <source>
        <dbReference type="ARBA" id="ARBA00022692"/>
    </source>
</evidence>
<dbReference type="Pfam" id="PF00002">
    <property type="entry name" value="7tm_2"/>
    <property type="match status" value="1"/>
</dbReference>
<name>A0AAV9PCP0_9PEZI</name>
<feature type="compositionally biased region" description="Basic and acidic residues" evidence="5">
    <location>
        <begin position="440"/>
        <end position="455"/>
    </location>
</feature>
<evidence type="ECO:0000313" key="8">
    <source>
        <dbReference type="EMBL" id="KAK5171251.1"/>
    </source>
</evidence>
<feature type="transmembrane region" description="Helical" evidence="6">
    <location>
        <begin position="96"/>
        <end position="114"/>
    </location>
</feature>
<comment type="caution">
    <text evidence="8">The sequence shown here is derived from an EMBL/GenBank/DDBJ whole genome shotgun (WGS) entry which is preliminary data.</text>
</comment>
<feature type="region of interest" description="Disordered" evidence="5">
    <location>
        <begin position="256"/>
        <end position="290"/>
    </location>
</feature>
<dbReference type="GO" id="GO:0004930">
    <property type="term" value="F:G protein-coupled receptor activity"/>
    <property type="evidence" value="ECO:0007669"/>
    <property type="project" value="InterPro"/>
</dbReference>
<keyword evidence="4 6" id="KW-0472">Membrane</keyword>
<feature type="compositionally biased region" description="Polar residues" evidence="5">
    <location>
        <begin position="257"/>
        <end position="273"/>
    </location>
</feature>
<sequence>MADNLIMPSCNVPFLPEVNYPPTGGDIAARFCTTIGQGQEAISCCLPCPTTYWLFSDHFQARVNLASYISIISLVCNVFLLLTFLILPREKSHRHYLSIGLTSSFILIAIAFVIPLGTKPDLCYDAITPHNETTQASCAATGVFVELGAMGAVVWILLRAIWTALRITVNLKHVNVFKNISIGLGVGLPILFMAISMPITSVSYSLGNVCVPSNPTALQTWFVWVLVFTVASYVTMVGTIGYCIWKFARFLTAGKPDTSTRNSATESVSSSDAGQEDHDVPTTRGSTKHLTPKKQKYVAWQRLRGILRLQWRSMLMAFLIMNLTVYFGMFFVEQTGKSTLQYLKAAPPLPPDSPNFRWIVCLMANGGDKNQCLHGASGFGVGEARTTATLILASFIGIMCFLLMVRSSMFTGWWQMIRNPRSFFRRPSLDDEDLAAMRGTRAESMPESHSEKSVEADEAEGAEQDERRRTTHTLE</sequence>
<gene>
    <name evidence="8" type="ORF">LTR77_004395</name>
</gene>
<keyword evidence="9" id="KW-1185">Reference proteome</keyword>
<feature type="domain" description="G-protein coupled receptors family 2 profile 2" evidence="7">
    <location>
        <begin position="59"/>
        <end position="236"/>
    </location>
</feature>
<feature type="transmembrane region" description="Helical" evidence="6">
    <location>
        <begin position="314"/>
        <end position="332"/>
    </location>
</feature>
<reference evidence="8 9" key="1">
    <citation type="submission" date="2023-08" db="EMBL/GenBank/DDBJ databases">
        <title>Black Yeasts Isolated from many extreme environments.</title>
        <authorList>
            <person name="Coleine C."/>
            <person name="Stajich J.E."/>
            <person name="Selbmann L."/>
        </authorList>
    </citation>
    <scope>NUCLEOTIDE SEQUENCE [LARGE SCALE GENOMIC DNA]</scope>
    <source>
        <strain evidence="8 9">CCFEE 5935</strain>
    </source>
</reference>
<feature type="compositionally biased region" description="Basic and acidic residues" evidence="5">
    <location>
        <begin position="464"/>
        <end position="475"/>
    </location>
</feature>
<feature type="transmembrane region" description="Helical" evidence="6">
    <location>
        <begin position="134"/>
        <end position="158"/>
    </location>
</feature>
<feature type="region of interest" description="Disordered" evidence="5">
    <location>
        <begin position="435"/>
        <end position="475"/>
    </location>
</feature>
<organism evidence="8 9">
    <name type="scientific">Saxophila tyrrhenica</name>
    <dbReference type="NCBI Taxonomy" id="1690608"/>
    <lineage>
        <taxon>Eukaryota</taxon>
        <taxon>Fungi</taxon>
        <taxon>Dikarya</taxon>
        <taxon>Ascomycota</taxon>
        <taxon>Pezizomycotina</taxon>
        <taxon>Dothideomycetes</taxon>
        <taxon>Dothideomycetidae</taxon>
        <taxon>Mycosphaerellales</taxon>
        <taxon>Extremaceae</taxon>
        <taxon>Saxophila</taxon>
    </lineage>
</organism>
<dbReference type="PANTHER" id="PTHR42058:SF1">
    <property type="entry name" value="G-PROTEIN COUPLED RECEPTORS FAMILY 2 PROFILE 2 DOMAIN-CONTAINING PROTEIN"/>
    <property type="match status" value="1"/>
</dbReference>
<dbReference type="InterPro" id="IPR017981">
    <property type="entry name" value="GPCR_2-like_7TM"/>
</dbReference>
<evidence type="ECO:0000256" key="3">
    <source>
        <dbReference type="ARBA" id="ARBA00022989"/>
    </source>
</evidence>
<dbReference type="RefSeq" id="XP_064660279.1">
    <property type="nucleotide sequence ID" value="XM_064801649.1"/>
</dbReference>
<dbReference type="InterPro" id="IPR000832">
    <property type="entry name" value="GPCR_2_secretin-like"/>
</dbReference>
<dbReference type="AlphaFoldDB" id="A0AAV9PCP0"/>
<dbReference type="PROSITE" id="PS50261">
    <property type="entry name" value="G_PROTEIN_RECEP_F2_4"/>
    <property type="match status" value="1"/>
</dbReference>
<feature type="transmembrane region" description="Helical" evidence="6">
    <location>
        <begin position="221"/>
        <end position="245"/>
    </location>
</feature>
<keyword evidence="3 6" id="KW-1133">Transmembrane helix</keyword>
<comment type="subcellular location">
    <subcellularLocation>
        <location evidence="1">Membrane</location>
        <topology evidence="1">Multi-pass membrane protein</topology>
    </subcellularLocation>
</comment>
<feature type="transmembrane region" description="Helical" evidence="6">
    <location>
        <begin position="387"/>
        <end position="405"/>
    </location>
</feature>
<evidence type="ECO:0000256" key="1">
    <source>
        <dbReference type="ARBA" id="ARBA00004141"/>
    </source>
</evidence>